<dbReference type="InterPro" id="IPR013785">
    <property type="entry name" value="Aldolase_TIM"/>
</dbReference>
<feature type="binding site" evidence="4">
    <location>
        <position position="119"/>
    </location>
    <ligand>
        <name>1-deoxy-D-xylulose 5-phosphate</name>
        <dbReference type="ChEBI" id="CHEBI:57792"/>
    </ligand>
</feature>
<keyword evidence="1 4" id="KW-0963">Cytoplasm</keyword>
<evidence type="ECO:0000256" key="2">
    <source>
        <dbReference type="ARBA" id="ARBA00022679"/>
    </source>
</evidence>
<feature type="binding site" evidence="4">
    <location>
        <begin position="234"/>
        <end position="235"/>
    </location>
    <ligand>
        <name>3-amino-2-oxopropyl phosphate</name>
        <dbReference type="ChEBI" id="CHEBI:57279"/>
    </ligand>
</feature>
<dbReference type="InterPro" id="IPR004569">
    <property type="entry name" value="PyrdxlP_synth_PdxJ"/>
</dbReference>
<organism evidence="6 7">
    <name type="scientific">Hydrogenophaga palleronii</name>
    <dbReference type="NCBI Taxonomy" id="65655"/>
    <lineage>
        <taxon>Bacteria</taxon>
        <taxon>Pseudomonadati</taxon>
        <taxon>Pseudomonadota</taxon>
        <taxon>Betaproteobacteria</taxon>
        <taxon>Burkholderiales</taxon>
        <taxon>Comamonadaceae</taxon>
        <taxon>Hydrogenophaga</taxon>
    </lineage>
</organism>
<comment type="caution">
    <text evidence="6">The sequence shown here is derived from an EMBL/GenBank/DDBJ whole genome shotgun (WGS) entry which is preliminary data.</text>
</comment>
<dbReference type="EMBL" id="JAVDWU010000006">
    <property type="protein sequence ID" value="MDR7151224.1"/>
    <property type="molecule type" value="Genomic_DNA"/>
</dbReference>
<protein>
    <recommendedName>
        <fullName evidence="4 5">Pyridoxine 5'-phosphate synthase</fullName>
        <shortName evidence="4">PNP synthase</shortName>
        <ecNumber evidence="4 5">2.6.99.2</ecNumber>
    </recommendedName>
</protein>
<evidence type="ECO:0000313" key="7">
    <source>
        <dbReference type="Proteomes" id="UP001265700"/>
    </source>
</evidence>
<accession>A0ABU1WQA6</accession>
<feature type="binding site" evidence="4">
    <location>
        <position position="60"/>
    </location>
    <ligand>
        <name>1-deoxy-D-xylulose 5-phosphate</name>
        <dbReference type="ChEBI" id="CHEBI:57792"/>
    </ligand>
</feature>
<dbReference type="PANTHER" id="PTHR30456:SF0">
    <property type="entry name" value="PYRIDOXINE 5'-PHOSPHATE SYNTHASE"/>
    <property type="match status" value="1"/>
</dbReference>
<dbReference type="SUPFAM" id="SSF63892">
    <property type="entry name" value="Pyridoxine 5'-phosphate synthase"/>
    <property type="match status" value="1"/>
</dbReference>
<keyword evidence="2 4" id="KW-0808">Transferase</keyword>
<dbReference type="PANTHER" id="PTHR30456">
    <property type="entry name" value="PYRIDOXINE 5'-PHOSPHATE SYNTHASE"/>
    <property type="match status" value="1"/>
</dbReference>
<comment type="pathway">
    <text evidence="4">Cofactor biosynthesis; pyridoxine 5'-phosphate biosynthesis; pyridoxine 5'-phosphate from D-erythrose 4-phosphate: step 5/5.</text>
</comment>
<dbReference type="RefSeq" id="WP_310318176.1">
    <property type="nucleotide sequence ID" value="NZ_JAVDWU010000006.1"/>
</dbReference>
<feature type="binding site" evidence="4">
    <location>
        <position position="212"/>
    </location>
    <ligand>
        <name>3-amino-2-oxopropyl phosphate</name>
        <dbReference type="ChEBI" id="CHEBI:57279"/>
    </ligand>
</feature>
<dbReference type="Pfam" id="PF03740">
    <property type="entry name" value="PdxJ"/>
    <property type="match status" value="1"/>
</dbReference>
<feature type="active site" description="Proton donor" evidence="4">
    <location>
        <position position="211"/>
    </location>
</feature>
<keyword evidence="7" id="KW-1185">Reference proteome</keyword>
<comment type="catalytic activity">
    <reaction evidence="4">
        <text>3-amino-2-oxopropyl phosphate + 1-deoxy-D-xylulose 5-phosphate = pyridoxine 5'-phosphate + phosphate + 2 H2O + H(+)</text>
        <dbReference type="Rhea" id="RHEA:15265"/>
        <dbReference type="ChEBI" id="CHEBI:15377"/>
        <dbReference type="ChEBI" id="CHEBI:15378"/>
        <dbReference type="ChEBI" id="CHEBI:43474"/>
        <dbReference type="ChEBI" id="CHEBI:57279"/>
        <dbReference type="ChEBI" id="CHEBI:57792"/>
        <dbReference type="ChEBI" id="CHEBI:58589"/>
        <dbReference type="EC" id="2.6.99.2"/>
    </reaction>
</comment>
<dbReference type="HAMAP" id="MF_00279">
    <property type="entry name" value="PdxJ"/>
    <property type="match status" value="1"/>
</dbReference>
<sequence length="272" mass="29251">MTPATSPGTSSTALSVNLNKVALVRNTRHLGIPSVVRAATLCLEAGAQGITIHPRPDERHVRLGDVFELGELMRSWPDREFNIEGNPLHNLMNVAREVKAKGLPLHQLTFVPDSEGQFTSDHGWSFPQDEEKLRTLIAQGQALGARVSLFMDADAVAMSAARAVGADRVELYTEPYAAAWQQPSERALQLDRFRAAAQAAAAVGLGVNAGHDLNRENLAAFLRQVPGVREVSIGHALIADALEMGYSATVRAYRMVMDEAQAGSHASLAEAG</sequence>
<feature type="site" description="Transition state stabilizer" evidence="4">
    <location>
        <position position="170"/>
    </location>
</feature>
<dbReference type="GO" id="GO:0033856">
    <property type="term" value="F:pyridoxine 5'-phosphate synthase activity"/>
    <property type="evidence" value="ECO:0007669"/>
    <property type="project" value="UniProtKB-EC"/>
</dbReference>
<gene>
    <name evidence="4" type="primary">pdxJ</name>
    <name evidence="6" type="ORF">J2W49_003197</name>
</gene>
<feature type="active site" description="Proton acceptor" evidence="4">
    <location>
        <position position="53"/>
    </location>
</feature>
<dbReference type="NCBIfam" id="NF003626">
    <property type="entry name" value="PRK05265.1-4"/>
    <property type="match status" value="1"/>
</dbReference>
<name>A0ABU1WQA6_9BURK</name>
<comment type="similarity">
    <text evidence="4">Belongs to the PNP synthase family.</text>
</comment>
<feature type="binding site" evidence="4">
    <location>
        <position position="55"/>
    </location>
    <ligand>
        <name>1-deoxy-D-xylulose 5-phosphate</name>
        <dbReference type="ChEBI" id="CHEBI:57792"/>
    </ligand>
</feature>
<reference evidence="6 7" key="1">
    <citation type="submission" date="2023-07" db="EMBL/GenBank/DDBJ databases">
        <title>Sorghum-associated microbial communities from plants grown in Nebraska, USA.</title>
        <authorList>
            <person name="Schachtman D."/>
        </authorList>
    </citation>
    <scope>NUCLEOTIDE SEQUENCE [LARGE SCALE GENOMIC DNA]</scope>
    <source>
        <strain evidence="6 7">4249</strain>
    </source>
</reference>
<dbReference type="Gene3D" id="3.20.20.70">
    <property type="entry name" value="Aldolase class I"/>
    <property type="match status" value="1"/>
</dbReference>
<comment type="caution">
    <text evidence="4">Lacks conserved residue(s) required for the propagation of feature annotation.</text>
</comment>
<evidence type="ECO:0000256" key="3">
    <source>
        <dbReference type="ARBA" id="ARBA00023096"/>
    </source>
</evidence>
<dbReference type="InterPro" id="IPR036130">
    <property type="entry name" value="Pyridoxine-5'_phos_synth"/>
</dbReference>
<keyword evidence="3 4" id="KW-0664">Pyridoxine biosynthesis</keyword>
<comment type="subunit">
    <text evidence="4">Homooctamer; tetramer of dimers.</text>
</comment>
<dbReference type="NCBIfam" id="TIGR00559">
    <property type="entry name" value="pdxJ"/>
    <property type="match status" value="1"/>
</dbReference>
<comment type="function">
    <text evidence="4">Catalyzes the complicated ring closure reaction between the two acyclic compounds 1-deoxy-D-xylulose-5-phosphate (DXP) and 3-amino-2-oxopropyl phosphate (1-amino-acetone-3-phosphate or AAP) to form pyridoxine 5'-phosphate (PNP) and inorganic phosphate.</text>
</comment>
<proteinExistence type="inferred from homology"/>
<feature type="active site" description="Proton acceptor" evidence="4">
    <location>
        <position position="84"/>
    </location>
</feature>
<dbReference type="EC" id="2.6.99.2" evidence="4 5"/>
<evidence type="ECO:0000256" key="4">
    <source>
        <dbReference type="HAMAP-Rule" id="MF_00279"/>
    </source>
</evidence>
<evidence type="ECO:0000256" key="5">
    <source>
        <dbReference type="NCBIfam" id="TIGR00559"/>
    </source>
</evidence>
<comment type="subcellular location">
    <subcellularLocation>
        <location evidence="4">Cytoplasm</location>
    </subcellularLocation>
</comment>
<evidence type="ECO:0000256" key="1">
    <source>
        <dbReference type="ARBA" id="ARBA00022490"/>
    </source>
</evidence>
<dbReference type="Proteomes" id="UP001265700">
    <property type="component" value="Unassembled WGS sequence"/>
</dbReference>
<feature type="binding site" evidence="4">
    <location>
        <position position="17"/>
    </location>
    <ligand>
        <name>3-amino-2-oxopropyl phosphate</name>
        <dbReference type="ChEBI" id="CHEBI:57279"/>
    </ligand>
</feature>
<evidence type="ECO:0000313" key="6">
    <source>
        <dbReference type="EMBL" id="MDR7151224.1"/>
    </source>
</evidence>
<feature type="binding site" evidence="4">
    <location>
        <position position="28"/>
    </location>
    <ligand>
        <name>3-amino-2-oxopropyl phosphate</name>
        <dbReference type="ChEBI" id="CHEBI:57279"/>
    </ligand>
</feature>